<dbReference type="RefSeq" id="WP_191755705.1">
    <property type="nucleotide sequence ID" value="NZ_VJXY01000001.1"/>
</dbReference>
<name>A0AA40VNQ9_9NOST</name>
<accession>A0AA40VNQ9</accession>
<keyword evidence="1" id="KW-1133">Transmembrane helix</keyword>
<sequence>MAKIEISDLHTADSETFLTNLNGVDSIYGGEEYAFAQTFNFGMKILEAAIAIFAISSIAWIAKSFNTEKFML</sequence>
<keyword evidence="3" id="KW-1185">Reference proteome</keyword>
<comment type="caution">
    <text evidence="2">The sequence shown here is derived from an EMBL/GenBank/DDBJ whole genome shotgun (WGS) entry which is preliminary data.</text>
</comment>
<gene>
    <name evidence="2" type="ORF">FNW02_00840</name>
</gene>
<feature type="transmembrane region" description="Helical" evidence="1">
    <location>
        <begin position="41"/>
        <end position="62"/>
    </location>
</feature>
<reference evidence="2" key="1">
    <citation type="submission" date="2019-07" db="EMBL/GenBank/DDBJ databases">
        <title>Toxilogical consequences of a new and cryptic species of cyanobacteria (Komarekiella delphini-convector) recovered from the epidermis of a bottlenose dolphin and 1500 ft. in the air.</title>
        <authorList>
            <person name="Brown A.O."/>
            <person name="Dvorak P."/>
            <person name="Villanueva C.D."/>
            <person name="Foss A.J."/>
            <person name="Garvey A.D."/>
            <person name="Gibson Q.A."/>
            <person name="Johansen J.R."/>
            <person name="Casamatta D.A."/>
        </authorList>
    </citation>
    <scope>NUCLEOTIDE SEQUENCE</scope>
    <source>
        <strain evidence="2">SJRDD-AB1</strain>
    </source>
</reference>
<dbReference type="EMBL" id="VJXY01000001">
    <property type="protein sequence ID" value="MBD6614457.1"/>
    <property type="molecule type" value="Genomic_DNA"/>
</dbReference>
<organism evidence="2 3">
    <name type="scientific">Komarekiella delphini-convector SJRDD-AB1</name>
    <dbReference type="NCBI Taxonomy" id="2593771"/>
    <lineage>
        <taxon>Bacteria</taxon>
        <taxon>Bacillati</taxon>
        <taxon>Cyanobacteriota</taxon>
        <taxon>Cyanophyceae</taxon>
        <taxon>Nostocales</taxon>
        <taxon>Nostocaceae</taxon>
        <taxon>Komarekiella</taxon>
        <taxon>Komarekiella delphini-convector</taxon>
    </lineage>
</organism>
<protein>
    <submittedName>
        <fullName evidence="2">Uncharacterized protein</fullName>
    </submittedName>
</protein>
<evidence type="ECO:0000313" key="3">
    <source>
        <dbReference type="Proteomes" id="UP001165986"/>
    </source>
</evidence>
<evidence type="ECO:0000256" key="1">
    <source>
        <dbReference type="SAM" id="Phobius"/>
    </source>
</evidence>
<proteinExistence type="predicted"/>
<evidence type="ECO:0000313" key="2">
    <source>
        <dbReference type="EMBL" id="MBD6614457.1"/>
    </source>
</evidence>
<dbReference type="Proteomes" id="UP001165986">
    <property type="component" value="Unassembled WGS sequence"/>
</dbReference>
<keyword evidence="1" id="KW-0812">Transmembrane</keyword>
<keyword evidence="1" id="KW-0472">Membrane</keyword>
<dbReference type="AlphaFoldDB" id="A0AA40VNQ9"/>